<dbReference type="STRING" id="37360.A0A0G4J6H5"/>
<dbReference type="Proteomes" id="UP000039324">
    <property type="component" value="Unassembled WGS sequence"/>
</dbReference>
<dbReference type="PROSITE" id="PS51387">
    <property type="entry name" value="FAD_PCMH"/>
    <property type="match status" value="1"/>
</dbReference>
<dbReference type="InterPro" id="IPR016171">
    <property type="entry name" value="Vanillyl_alc_oxidase_C-sub2"/>
</dbReference>
<evidence type="ECO:0000313" key="6">
    <source>
        <dbReference type="Proteomes" id="UP000290189"/>
    </source>
</evidence>
<dbReference type="InterPro" id="IPR006094">
    <property type="entry name" value="Oxid_FAD_bind_N"/>
</dbReference>
<dbReference type="EMBL" id="OVEO01000003">
    <property type="protein sequence ID" value="SPQ95001.1"/>
    <property type="molecule type" value="Genomic_DNA"/>
</dbReference>
<dbReference type="Gene3D" id="3.30.70.2520">
    <property type="match status" value="1"/>
</dbReference>
<evidence type="ECO:0000259" key="2">
    <source>
        <dbReference type="PROSITE" id="PS51387"/>
    </source>
</evidence>
<dbReference type="GO" id="GO:0071949">
    <property type="term" value="F:FAD binding"/>
    <property type="evidence" value="ECO:0007669"/>
    <property type="project" value="InterPro"/>
</dbReference>
<dbReference type="InterPro" id="IPR016167">
    <property type="entry name" value="FAD-bd_PCMH_sub1"/>
</dbReference>
<reference evidence="3 5" key="1">
    <citation type="submission" date="2015-02" db="EMBL/GenBank/DDBJ databases">
        <authorList>
            <person name="Chooi Y.-H."/>
        </authorList>
    </citation>
    <scope>NUCLEOTIDE SEQUENCE [LARGE SCALE GENOMIC DNA]</scope>
    <source>
        <strain evidence="3">E3</strain>
    </source>
</reference>
<dbReference type="OMA" id="YPRFGEF"/>
<dbReference type="PIRSF" id="PIRSF000136">
    <property type="entry name" value="LGO_GLO"/>
    <property type="match status" value="1"/>
</dbReference>
<keyword evidence="1" id="KW-0560">Oxidoreductase</keyword>
<gene>
    <name evidence="3" type="ORF">PBRA_002864</name>
    <name evidence="4" type="ORF">PLBR_LOCUS2216</name>
</gene>
<dbReference type="InterPro" id="IPR016166">
    <property type="entry name" value="FAD-bd_PCMH"/>
</dbReference>
<dbReference type="GO" id="GO:0003885">
    <property type="term" value="F:D-arabinono-1,4-lactone oxidase activity"/>
    <property type="evidence" value="ECO:0007669"/>
    <property type="project" value="InterPro"/>
</dbReference>
<dbReference type="Gene3D" id="1.10.45.10">
    <property type="entry name" value="Vanillyl-alcohol Oxidase, Chain A, domain 4"/>
    <property type="match status" value="1"/>
</dbReference>
<keyword evidence="5" id="KW-1185">Reference proteome</keyword>
<keyword evidence="4" id="KW-0496">Mitochondrion</keyword>
<protein>
    <recommendedName>
        <fullName evidence="2">FAD-binding PCMH-type domain-containing protein</fullName>
    </recommendedName>
</protein>
<dbReference type="Pfam" id="PF04030">
    <property type="entry name" value="ALO"/>
    <property type="match status" value="1"/>
</dbReference>
<feature type="domain" description="FAD-binding PCMH-type" evidence="2">
    <location>
        <begin position="38"/>
        <end position="207"/>
    </location>
</feature>
<dbReference type="Proteomes" id="UP000290189">
    <property type="component" value="Unassembled WGS sequence"/>
</dbReference>
<sequence>MNVVEKAAEAARHLFPPITSAERAATSSDLMNWSGITRLARRDQIVRPTTMEEIIGVVRDQRYRRVKAVGSGLTFEAVAAVDPEDAGVMIDMGNFVGLEEIGEGRARFGAGTPVDVVISELFKRGLMMPCSPGVIGIQTLAGAISTGSHGQGMKQSALSDMVTGVRIVHPDGDVVDIDEDDENLGAYICSLGVLGVIRSITIRTVPIRYFLCRKNNVAYKEFASSFLQWNQESEFCKAWWYPDTDLVHLWRIDESSPDSGGLPAAPAAVDKTLNGTIDVVSEKMSAHTKDAVRHGCQFATIERFRNTSDQAGYLHEIVCKGIPVPQINCEIAVPLDRFADALCALRSWLDTHGGIQRLHYPFIFRCTGQSKAWISPANAGPVCYIGFLVYLAGDGTWVEGGMEMMRELQVALAPCGGIPHFGKHFCPDLWRPADLFPRWADFQALRRRLDPRSRFLNRFLEDIFNSEDATPDHGEVSNA</sequence>
<evidence type="ECO:0000313" key="3">
    <source>
        <dbReference type="EMBL" id="CEP02896.1"/>
    </source>
</evidence>
<dbReference type="Pfam" id="PF01565">
    <property type="entry name" value="FAD_binding_4"/>
    <property type="match status" value="1"/>
</dbReference>
<reference evidence="4 6" key="2">
    <citation type="submission" date="2018-03" db="EMBL/GenBank/DDBJ databases">
        <authorList>
            <person name="Fogelqvist J."/>
        </authorList>
    </citation>
    <scope>NUCLEOTIDE SEQUENCE [LARGE SCALE GENOMIC DNA]</scope>
</reference>
<name>A0A0G4J6H5_PLABS</name>
<evidence type="ECO:0000256" key="1">
    <source>
        <dbReference type="ARBA" id="ARBA00023002"/>
    </source>
</evidence>
<dbReference type="InterPro" id="IPR007173">
    <property type="entry name" value="ALO_C"/>
</dbReference>
<dbReference type="Gene3D" id="3.30.43.10">
    <property type="entry name" value="Uridine Diphospho-n-acetylenolpyruvylglucosamine Reductase, domain 2"/>
    <property type="match status" value="1"/>
</dbReference>
<dbReference type="PANTHER" id="PTHR43762:SF1">
    <property type="entry name" value="D-ARABINONO-1,4-LACTONE OXIDASE"/>
    <property type="match status" value="1"/>
</dbReference>
<dbReference type="Gene3D" id="3.30.465.10">
    <property type="match status" value="1"/>
</dbReference>
<dbReference type="InterPro" id="IPR016169">
    <property type="entry name" value="FAD-bd_PCMH_sub2"/>
</dbReference>
<dbReference type="InterPro" id="IPR010031">
    <property type="entry name" value="FAD_lactone_oxidase-like"/>
</dbReference>
<accession>A0A0G4J6H5</accession>
<dbReference type="EMBL" id="CDSF01000133">
    <property type="protein sequence ID" value="CEP02896.1"/>
    <property type="molecule type" value="Genomic_DNA"/>
</dbReference>
<evidence type="ECO:0000313" key="5">
    <source>
        <dbReference type="Proteomes" id="UP000039324"/>
    </source>
</evidence>
<geneLocation type="mitochondrion" evidence="4"/>
<organism evidence="3 5">
    <name type="scientific">Plasmodiophora brassicae</name>
    <name type="common">Clubroot disease agent</name>
    <dbReference type="NCBI Taxonomy" id="37360"/>
    <lineage>
        <taxon>Eukaryota</taxon>
        <taxon>Sar</taxon>
        <taxon>Rhizaria</taxon>
        <taxon>Endomyxa</taxon>
        <taxon>Phytomyxea</taxon>
        <taxon>Plasmodiophorida</taxon>
        <taxon>Plasmodiophoridae</taxon>
        <taxon>Plasmodiophora</taxon>
    </lineage>
</organism>
<dbReference type="GO" id="GO:0016020">
    <property type="term" value="C:membrane"/>
    <property type="evidence" value="ECO:0007669"/>
    <property type="project" value="InterPro"/>
</dbReference>
<dbReference type="SUPFAM" id="SSF56176">
    <property type="entry name" value="FAD-binding/transporter-associated domain-like"/>
    <property type="match status" value="1"/>
</dbReference>
<dbReference type="InterPro" id="IPR036318">
    <property type="entry name" value="FAD-bd_PCMH-like_sf"/>
</dbReference>
<dbReference type="AlphaFoldDB" id="A0A0G4J6H5"/>
<evidence type="ECO:0000313" key="4">
    <source>
        <dbReference type="EMBL" id="SPQ95001.1"/>
    </source>
</evidence>
<proteinExistence type="predicted"/>
<dbReference type="OrthoDB" id="610608at2759"/>
<dbReference type="PANTHER" id="PTHR43762">
    <property type="entry name" value="L-GULONOLACTONE OXIDASE"/>
    <property type="match status" value="1"/>
</dbReference>